<feature type="transmembrane region" description="Helical" evidence="10">
    <location>
        <begin position="71"/>
        <end position="91"/>
    </location>
</feature>
<name>A0A239M1Q3_9BURK</name>
<accession>A0A239M1Q3</accession>
<dbReference type="InterPro" id="IPR003148">
    <property type="entry name" value="RCK_N"/>
</dbReference>
<reference evidence="12 13" key="1">
    <citation type="submission" date="2017-06" db="EMBL/GenBank/DDBJ databases">
        <authorList>
            <person name="Kim H.J."/>
            <person name="Triplett B.A."/>
        </authorList>
    </citation>
    <scope>NUCLEOTIDE SEQUENCE [LARGE SCALE GENOMIC DNA]</scope>
    <source>
        <strain evidence="12 13">U15</strain>
    </source>
</reference>
<keyword evidence="4" id="KW-0633">Potassium transport</keyword>
<dbReference type="Proteomes" id="UP000198284">
    <property type="component" value="Unassembled WGS sequence"/>
</dbReference>
<dbReference type="Pfam" id="PF02254">
    <property type="entry name" value="TrkA_N"/>
    <property type="match status" value="1"/>
</dbReference>
<comment type="subcellular location">
    <subcellularLocation>
        <location evidence="1">Endomembrane system</location>
        <topology evidence="1">Multi-pass membrane protein</topology>
    </subcellularLocation>
</comment>
<dbReference type="Gene3D" id="3.40.50.720">
    <property type="entry name" value="NAD(P)-binding Rossmann-like Domain"/>
    <property type="match status" value="1"/>
</dbReference>
<feature type="transmembrane region" description="Helical" evidence="10">
    <location>
        <begin position="193"/>
        <end position="215"/>
    </location>
</feature>
<dbReference type="EMBL" id="FZOT01000029">
    <property type="protein sequence ID" value="SNT36028.1"/>
    <property type="molecule type" value="Genomic_DNA"/>
</dbReference>
<feature type="domain" description="RCK N-terminal" evidence="11">
    <location>
        <begin position="422"/>
        <end position="539"/>
    </location>
</feature>
<feature type="transmembrane region" description="Helical" evidence="10">
    <location>
        <begin position="131"/>
        <end position="152"/>
    </location>
</feature>
<dbReference type="GO" id="GO:0015297">
    <property type="term" value="F:antiporter activity"/>
    <property type="evidence" value="ECO:0007669"/>
    <property type="project" value="UniProtKB-KW"/>
</dbReference>
<organism evidence="12 13">
    <name type="scientific">Noviherbaspirillum humi</name>
    <dbReference type="NCBI Taxonomy" id="1688639"/>
    <lineage>
        <taxon>Bacteria</taxon>
        <taxon>Pseudomonadati</taxon>
        <taxon>Pseudomonadota</taxon>
        <taxon>Betaproteobacteria</taxon>
        <taxon>Burkholderiales</taxon>
        <taxon>Oxalobacteraceae</taxon>
        <taxon>Noviherbaspirillum</taxon>
    </lineage>
</organism>
<evidence type="ECO:0000256" key="6">
    <source>
        <dbReference type="ARBA" id="ARBA00022958"/>
    </source>
</evidence>
<dbReference type="RefSeq" id="WP_089401741.1">
    <property type="nucleotide sequence ID" value="NZ_FZOT01000029.1"/>
</dbReference>
<dbReference type="Pfam" id="PF00999">
    <property type="entry name" value="Na_H_Exchanger"/>
    <property type="match status" value="1"/>
</dbReference>
<dbReference type="PANTHER" id="PTHR46157:SF4">
    <property type="entry name" value="K(+) EFFLUX ANTIPORTER 3, CHLOROPLASTIC"/>
    <property type="match status" value="1"/>
</dbReference>
<feature type="transmembrane region" description="Helical" evidence="10">
    <location>
        <begin position="164"/>
        <end position="187"/>
    </location>
</feature>
<keyword evidence="2" id="KW-0813">Transport</keyword>
<dbReference type="InterPro" id="IPR036291">
    <property type="entry name" value="NAD(P)-bd_dom_sf"/>
</dbReference>
<keyword evidence="13" id="KW-1185">Reference proteome</keyword>
<feature type="transmembrane region" description="Helical" evidence="10">
    <location>
        <begin position="236"/>
        <end position="265"/>
    </location>
</feature>
<evidence type="ECO:0000259" key="11">
    <source>
        <dbReference type="PROSITE" id="PS51201"/>
    </source>
</evidence>
<dbReference type="AlphaFoldDB" id="A0A239M1Q3"/>
<dbReference type="GO" id="GO:0006813">
    <property type="term" value="P:potassium ion transport"/>
    <property type="evidence" value="ECO:0007669"/>
    <property type="project" value="UniProtKB-KW"/>
</dbReference>
<dbReference type="Gene3D" id="1.20.1530.20">
    <property type="match status" value="1"/>
</dbReference>
<evidence type="ECO:0000256" key="9">
    <source>
        <dbReference type="ARBA" id="ARBA00023136"/>
    </source>
</evidence>
<feature type="transmembrane region" description="Helical" evidence="10">
    <location>
        <begin position="376"/>
        <end position="402"/>
    </location>
</feature>
<evidence type="ECO:0000256" key="7">
    <source>
        <dbReference type="ARBA" id="ARBA00022989"/>
    </source>
</evidence>
<dbReference type="PROSITE" id="PS51201">
    <property type="entry name" value="RCK_N"/>
    <property type="match status" value="1"/>
</dbReference>
<evidence type="ECO:0000256" key="10">
    <source>
        <dbReference type="SAM" id="Phobius"/>
    </source>
</evidence>
<gene>
    <name evidence="12" type="ORF">SAMN06265795_1295</name>
</gene>
<feature type="transmembrane region" description="Helical" evidence="10">
    <location>
        <begin position="103"/>
        <end position="125"/>
    </location>
</feature>
<keyword evidence="3" id="KW-0050">Antiport</keyword>
<evidence type="ECO:0000313" key="12">
    <source>
        <dbReference type="EMBL" id="SNT36028.1"/>
    </source>
</evidence>
<evidence type="ECO:0000256" key="2">
    <source>
        <dbReference type="ARBA" id="ARBA00022448"/>
    </source>
</evidence>
<dbReference type="OrthoDB" id="9781411at2"/>
<proteinExistence type="predicted"/>
<feature type="transmembrane region" description="Helical" evidence="10">
    <location>
        <begin position="6"/>
        <end position="25"/>
    </location>
</feature>
<evidence type="ECO:0000313" key="13">
    <source>
        <dbReference type="Proteomes" id="UP000198284"/>
    </source>
</evidence>
<evidence type="ECO:0000256" key="5">
    <source>
        <dbReference type="ARBA" id="ARBA00022692"/>
    </source>
</evidence>
<keyword evidence="9 10" id="KW-0472">Membrane</keyword>
<evidence type="ECO:0000256" key="8">
    <source>
        <dbReference type="ARBA" id="ARBA00023065"/>
    </source>
</evidence>
<feature type="transmembrane region" description="Helical" evidence="10">
    <location>
        <begin position="285"/>
        <end position="303"/>
    </location>
</feature>
<dbReference type="SUPFAM" id="SSF51735">
    <property type="entry name" value="NAD(P)-binding Rossmann-fold domains"/>
    <property type="match status" value="1"/>
</dbReference>
<dbReference type="GO" id="GO:0012505">
    <property type="term" value="C:endomembrane system"/>
    <property type="evidence" value="ECO:0007669"/>
    <property type="project" value="UniProtKB-SubCell"/>
</dbReference>
<dbReference type="GO" id="GO:1902600">
    <property type="term" value="P:proton transmembrane transport"/>
    <property type="evidence" value="ECO:0007669"/>
    <property type="project" value="InterPro"/>
</dbReference>
<evidence type="ECO:0000256" key="3">
    <source>
        <dbReference type="ARBA" id="ARBA00022449"/>
    </source>
</evidence>
<keyword evidence="6" id="KW-0630">Potassium</keyword>
<keyword evidence="8" id="KW-0406">Ion transport</keyword>
<dbReference type="InterPro" id="IPR006153">
    <property type="entry name" value="Cation/H_exchanger_TM"/>
</dbReference>
<dbReference type="GO" id="GO:0005886">
    <property type="term" value="C:plasma membrane"/>
    <property type="evidence" value="ECO:0007669"/>
    <property type="project" value="TreeGrafter"/>
</dbReference>
<feature type="transmembrane region" description="Helical" evidence="10">
    <location>
        <begin position="346"/>
        <end position="364"/>
    </location>
</feature>
<evidence type="ECO:0000256" key="4">
    <source>
        <dbReference type="ARBA" id="ARBA00022538"/>
    </source>
</evidence>
<feature type="transmembrane region" description="Helical" evidence="10">
    <location>
        <begin position="37"/>
        <end position="59"/>
    </location>
</feature>
<keyword evidence="7 10" id="KW-1133">Transmembrane helix</keyword>
<dbReference type="PANTHER" id="PTHR46157">
    <property type="entry name" value="K(+) EFFLUX ANTIPORTER 3, CHLOROPLASTIC"/>
    <property type="match status" value="1"/>
</dbReference>
<dbReference type="InterPro" id="IPR038770">
    <property type="entry name" value="Na+/solute_symporter_sf"/>
</dbReference>
<protein>
    <submittedName>
        <fullName evidence="12">Kef-type potassium/proton antiporter, CPA2 family</fullName>
    </submittedName>
</protein>
<sequence length="581" mass="62091">MQETHHNLPFLQETLLFLVLAGILIPLLQRLRINQVLGFLTAGMFFGPFGLGLWSGAFPALSQFTFHELDAVSALAELGVLFLMFTIGLELSAERLLAMRRWVFGAGGAQVGITALLIGSIAWLFGNRVEVALILGLVLSLSSTAVAMQIMSERRMVSTPLGRAGFSILMFQDLAVVPLLVLVGILGKGTSDGAASLAFVILTKSLGVIALIYLIGRRLVRPLFHALVKPGRSDVFMALTLLTTLGIGALTAATGLSMALGALLAGLLLAETEFRHEVELTIEPFKGLLMGLFFMSVGMGIDVREVARFPVWLPLSVFGLFAIKSGVIAVIMRLGRLSWADAVQGGLLLGQGGEFAFIVVGYAMGIRFIEAETGQFILLVVGLSLFATPLAAKAGILVGSAWRKAAGAAAAEADAELAALPDRKVIIAGFGRVGKMLCCILQRSDIPCLALEDDATVVARERALDFPVYFGNASRLELLRKVHAERASAIVLTMNHPGAALNAVKAIRREFPGVPLLARALDEKHAVVLKQAGATLVVPETLEASLQLSAFALQALGVAEEETMRVIDEERERHVRVWGLT</sequence>
<feature type="transmembrane region" description="Helical" evidence="10">
    <location>
        <begin position="315"/>
        <end position="334"/>
    </location>
</feature>
<dbReference type="FunFam" id="3.40.50.720:FF:000036">
    <property type="entry name" value="Glutathione-regulated potassium-efflux system protein KefB"/>
    <property type="match status" value="1"/>
</dbReference>
<keyword evidence="5 10" id="KW-0812">Transmembrane</keyword>
<evidence type="ECO:0000256" key="1">
    <source>
        <dbReference type="ARBA" id="ARBA00004127"/>
    </source>
</evidence>